<dbReference type="Proteomes" id="UP000666240">
    <property type="component" value="Unassembled WGS sequence"/>
</dbReference>
<feature type="domain" description="YjiS-like" evidence="1">
    <location>
        <begin position="4"/>
        <end position="31"/>
    </location>
</feature>
<reference evidence="2" key="1">
    <citation type="submission" date="2021-03" db="EMBL/GenBank/DDBJ databases">
        <title>Genome sequencing and assembly of Tianweitania sediminis.</title>
        <authorList>
            <person name="Chhetri G."/>
        </authorList>
    </citation>
    <scope>NUCLEOTIDE SEQUENCE</scope>
    <source>
        <strain evidence="2">Z8</strain>
    </source>
</reference>
<sequence>MERWHRGQAAAALHRLDDRQLEDIGISRNDIPHVVAGLVPSNIETSSQDARTATHAARLLSAARMQ</sequence>
<proteinExistence type="predicted"/>
<accession>A0A8J7RIU5</accession>
<gene>
    <name evidence="2" type="ORF">J5Y06_05020</name>
</gene>
<dbReference type="EMBL" id="JAGIYY010000001">
    <property type="protein sequence ID" value="MBP0438006.1"/>
    <property type="molecule type" value="Genomic_DNA"/>
</dbReference>
<protein>
    <submittedName>
        <fullName evidence="2">DUF1127 domain-containing protein</fullName>
    </submittedName>
</protein>
<comment type="caution">
    <text evidence="2">The sequence shown here is derived from an EMBL/GenBank/DDBJ whole genome shotgun (WGS) entry which is preliminary data.</text>
</comment>
<dbReference type="Pfam" id="PF06568">
    <property type="entry name" value="YjiS-like"/>
    <property type="match status" value="1"/>
</dbReference>
<name>A0A8J7RIU5_9HYPH</name>
<evidence type="ECO:0000259" key="1">
    <source>
        <dbReference type="Pfam" id="PF06568"/>
    </source>
</evidence>
<evidence type="ECO:0000313" key="2">
    <source>
        <dbReference type="EMBL" id="MBP0438006.1"/>
    </source>
</evidence>
<keyword evidence="3" id="KW-1185">Reference proteome</keyword>
<dbReference type="InterPro" id="IPR009506">
    <property type="entry name" value="YjiS-like"/>
</dbReference>
<evidence type="ECO:0000313" key="3">
    <source>
        <dbReference type="Proteomes" id="UP000666240"/>
    </source>
</evidence>
<organism evidence="2 3">
    <name type="scientific">Tianweitania sediminis</name>
    <dbReference type="NCBI Taxonomy" id="1502156"/>
    <lineage>
        <taxon>Bacteria</taxon>
        <taxon>Pseudomonadati</taxon>
        <taxon>Pseudomonadota</taxon>
        <taxon>Alphaproteobacteria</taxon>
        <taxon>Hyphomicrobiales</taxon>
        <taxon>Phyllobacteriaceae</taxon>
        <taxon>Tianweitania</taxon>
    </lineage>
</organism>
<dbReference type="AlphaFoldDB" id="A0A8J7RIU5"/>